<dbReference type="STRING" id="872970.SAMN04488134_10990"/>
<keyword evidence="3" id="KW-1185">Reference proteome</keyword>
<accession>A0A1H8QXW2</accession>
<dbReference type="Pfam" id="PF20074">
    <property type="entry name" value="DUF6470"/>
    <property type="match status" value="1"/>
</dbReference>
<protein>
    <recommendedName>
        <fullName evidence="4">YviE</fullName>
    </recommendedName>
</protein>
<dbReference type="Proteomes" id="UP000199300">
    <property type="component" value="Unassembled WGS sequence"/>
</dbReference>
<feature type="region of interest" description="Disordered" evidence="1">
    <location>
        <begin position="75"/>
        <end position="94"/>
    </location>
</feature>
<dbReference type="RefSeq" id="WP_091498826.1">
    <property type="nucleotide sequence ID" value="NZ_FODJ01000009.1"/>
</dbReference>
<organism evidence="2 3">
    <name type="scientific">Amphibacillus marinus</name>
    <dbReference type="NCBI Taxonomy" id="872970"/>
    <lineage>
        <taxon>Bacteria</taxon>
        <taxon>Bacillati</taxon>
        <taxon>Bacillota</taxon>
        <taxon>Bacilli</taxon>
        <taxon>Bacillales</taxon>
        <taxon>Bacillaceae</taxon>
        <taxon>Amphibacillus</taxon>
    </lineage>
</organism>
<name>A0A1H8QXW2_9BACI</name>
<proteinExistence type="predicted"/>
<dbReference type="AlphaFoldDB" id="A0A1H8QXW2"/>
<sequence length="196" mass="22204">MQLPQIRINSQNARIGLDIQNAQLRLESQEADVQIQQPKADINIRTRPGRLTIDQSQAFADLGQFPVAESMRRSAAEGMQKAAQGSQRRRRQGDQLMKIEQGGDQIASIAKQNAPRQVRPFNIGFIPSHFSVKIDYEPAEVEINNVVNKPIIEARPNPVIHDYQAGAVDVYLEQKNWLDVDFPNLKFIGNQFEMMI</sequence>
<dbReference type="EMBL" id="FODJ01000009">
    <property type="protein sequence ID" value="SEO59180.1"/>
    <property type="molecule type" value="Genomic_DNA"/>
</dbReference>
<gene>
    <name evidence="2" type="ORF">SAMN04488134_10990</name>
</gene>
<reference evidence="2 3" key="1">
    <citation type="submission" date="2016-10" db="EMBL/GenBank/DDBJ databases">
        <authorList>
            <person name="de Groot N.N."/>
        </authorList>
    </citation>
    <scope>NUCLEOTIDE SEQUENCE [LARGE SCALE GENOMIC DNA]</scope>
    <source>
        <strain evidence="2 3">CGMCC 1.10434</strain>
    </source>
</reference>
<evidence type="ECO:0000313" key="3">
    <source>
        <dbReference type="Proteomes" id="UP000199300"/>
    </source>
</evidence>
<evidence type="ECO:0008006" key="4">
    <source>
        <dbReference type="Google" id="ProtNLM"/>
    </source>
</evidence>
<evidence type="ECO:0000256" key="1">
    <source>
        <dbReference type="SAM" id="MobiDB-lite"/>
    </source>
</evidence>
<dbReference type="OrthoDB" id="2112831at2"/>
<dbReference type="InterPro" id="IPR045527">
    <property type="entry name" value="DUF6470"/>
</dbReference>
<evidence type="ECO:0000313" key="2">
    <source>
        <dbReference type="EMBL" id="SEO59180.1"/>
    </source>
</evidence>